<dbReference type="Pfam" id="PF06119">
    <property type="entry name" value="NIDO"/>
    <property type="match status" value="1"/>
</dbReference>
<accession>A0A9Q1BZB5</accession>
<feature type="domain" description="NIDO" evidence="2">
    <location>
        <begin position="1"/>
        <end position="79"/>
    </location>
</feature>
<dbReference type="InterPro" id="IPR051495">
    <property type="entry name" value="Epithelial_Barrier/Signaling"/>
</dbReference>
<dbReference type="InterPro" id="IPR003886">
    <property type="entry name" value="NIDO_dom"/>
</dbReference>
<keyword evidence="4" id="KW-1185">Reference proteome</keyword>
<evidence type="ECO:0000259" key="2">
    <source>
        <dbReference type="PROSITE" id="PS51220"/>
    </source>
</evidence>
<sequence>MTDGTFSFVIFNYMEDEMLWNTDYLYNKDAVIGYSNGNGTFINSHLQPPFTSVNSRYRPDQLIGNSGYQGRWYYRLENNTVDTLNHKQLCLDWYLRQPDPATWSRTLGTCPCGFQQGRSDNSYSRSRNAELNQADPIFTTSRRFDPELLEAIAGMGGRYFVFIIKSKYY</sequence>
<dbReference type="PANTHER" id="PTHR13802">
    <property type="entry name" value="MUCIN 4-RELATED"/>
    <property type="match status" value="1"/>
</dbReference>
<dbReference type="AlphaFoldDB" id="A0A9Q1BZB5"/>
<evidence type="ECO:0000313" key="3">
    <source>
        <dbReference type="EMBL" id="KAJ8035711.1"/>
    </source>
</evidence>
<dbReference type="Proteomes" id="UP001152320">
    <property type="component" value="Chromosome 9"/>
</dbReference>
<reference evidence="3" key="1">
    <citation type="submission" date="2021-10" db="EMBL/GenBank/DDBJ databases">
        <title>Tropical sea cucumber genome reveals ecological adaptation and Cuvierian tubules defense mechanism.</title>
        <authorList>
            <person name="Chen T."/>
        </authorList>
    </citation>
    <scope>NUCLEOTIDE SEQUENCE</scope>
    <source>
        <strain evidence="3">Nanhai2018</strain>
        <tissue evidence="3">Muscle</tissue>
    </source>
</reference>
<dbReference type="PROSITE" id="PS51220">
    <property type="entry name" value="NIDO"/>
    <property type="match status" value="1"/>
</dbReference>
<evidence type="ECO:0000313" key="4">
    <source>
        <dbReference type="Proteomes" id="UP001152320"/>
    </source>
</evidence>
<dbReference type="OrthoDB" id="4405280at2759"/>
<evidence type="ECO:0000256" key="1">
    <source>
        <dbReference type="ARBA" id="ARBA00023157"/>
    </source>
</evidence>
<comment type="caution">
    <text evidence="3">The sequence shown here is derived from an EMBL/GenBank/DDBJ whole genome shotgun (WGS) entry which is preliminary data.</text>
</comment>
<dbReference type="GO" id="GO:0005176">
    <property type="term" value="F:ErbB-2 class receptor binding"/>
    <property type="evidence" value="ECO:0007669"/>
    <property type="project" value="TreeGrafter"/>
</dbReference>
<organism evidence="3 4">
    <name type="scientific">Holothuria leucospilota</name>
    <name type="common">Black long sea cucumber</name>
    <name type="synonym">Mertensiothuria leucospilota</name>
    <dbReference type="NCBI Taxonomy" id="206669"/>
    <lineage>
        <taxon>Eukaryota</taxon>
        <taxon>Metazoa</taxon>
        <taxon>Echinodermata</taxon>
        <taxon>Eleutherozoa</taxon>
        <taxon>Echinozoa</taxon>
        <taxon>Holothuroidea</taxon>
        <taxon>Aspidochirotacea</taxon>
        <taxon>Aspidochirotida</taxon>
        <taxon>Holothuriidae</taxon>
        <taxon>Holothuria</taxon>
    </lineage>
</organism>
<name>A0A9Q1BZB5_HOLLE</name>
<gene>
    <name evidence="3" type="ORF">HOLleu_19471</name>
</gene>
<dbReference type="GO" id="GO:0007160">
    <property type="term" value="P:cell-matrix adhesion"/>
    <property type="evidence" value="ECO:0007669"/>
    <property type="project" value="InterPro"/>
</dbReference>
<proteinExistence type="predicted"/>
<protein>
    <submittedName>
        <fullName evidence="3">Mucin-4</fullName>
    </submittedName>
</protein>
<dbReference type="EMBL" id="JAIZAY010000009">
    <property type="protein sequence ID" value="KAJ8035711.1"/>
    <property type="molecule type" value="Genomic_DNA"/>
</dbReference>
<keyword evidence="1" id="KW-1015">Disulfide bond</keyword>
<dbReference type="PANTHER" id="PTHR13802:SF52">
    <property type="entry name" value="MUCIN-4"/>
    <property type="match status" value="1"/>
</dbReference>